<dbReference type="Proteomes" id="UP001396334">
    <property type="component" value="Unassembled WGS sequence"/>
</dbReference>
<dbReference type="EMBL" id="JBBPBN010000009">
    <property type="protein sequence ID" value="KAK9031972.1"/>
    <property type="molecule type" value="Genomic_DNA"/>
</dbReference>
<proteinExistence type="predicted"/>
<gene>
    <name evidence="1" type="ORF">V6N11_056257</name>
</gene>
<organism evidence="1 2">
    <name type="scientific">Hibiscus sabdariffa</name>
    <name type="common">roselle</name>
    <dbReference type="NCBI Taxonomy" id="183260"/>
    <lineage>
        <taxon>Eukaryota</taxon>
        <taxon>Viridiplantae</taxon>
        <taxon>Streptophyta</taxon>
        <taxon>Embryophyta</taxon>
        <taxon>Tracheophyta</taxon>
        <taxon>Spermatophyta</taxon>
        <taxon>Magnoliopsida</taxon>
        <taxon>eudicotyledons</taxon>
        <taxon>Gunneridae</taxon>
        <taxon>Pentapetalae</taxon>
        <taxon>rosids</taxon>
        <taxon>malvids</taxon>
        <taxon>Malvales</taxon>
        <taxon>Malvaceae</taxon>
        <taxon>Malvoideae</taxon>
        <taxon>Hibiscus</taxon>
    </lineage>
</organism>
<accession>A0ABR2T451</accession>
<protein>
    <submittedName>
        <fullName evidence="1">Uncharacterized protein</fullName>
    </submittedName>
</protein>
<evidence type="ECO:0000313" key="1">
    <source>
        <dbReference type="EMBL" id="KAK9031972.1"/>
    </source>
</evidence>
<name>A0ABR2T451_9ROSI</name>
<reference evidence="1 2" key="1">
    <citation type="journal article" date="2024" name="G3 (Bethesda)">
        <title>Genome assembly of Hibiscus sabdariffa L. provides insights into metabolisms of medicinal natural products.</title>
        <authorList>
            <person name="Kim T."/>
        </authorList>
    </citation>
    <scope>NUCLEOTIDE SEQUENCE [LARGE SCALE GENOMIC DNA]</scope>
    <source>
        <strain evidence="1">TK-2024</strain>
        <tissue evidence="1">Old leaves</tissue>
    </source>
</reference>
<comment type="caution">
    <text evidence="1">The sequence shown here is derived from an EMBL/GenBank/DDBJ whole genome shotgun (WGS) entry which is preliminary data.</text>
</comment>
<keyword evidence="2" id="KW-1185">Reference proteome</keyword>
<sequence length="123" mass="14292">MFKAFSFMGDCTAGCFLVIRELEDGSSSRLSESRVRRFSGRSAHFLLFLQVLARWVAWVDRYEFADKQVIGFGNKVTSTEMEMVQWWHWYSNGRLGILQTGLKRNRIVRMDFMEGNRLIGVGP</sequence>
<evidence type="ECO:0000313" key="2">
    <source>
        <dbReference type="Proteomes" id="UP001396334"/>
    </source>
</evidence>